<evidence type="ECO:0000313" key="4">
    <source>
        <dbReference type="Proteomes" id="UP000430222"/>
    </source>
</evidence>
<name>A0A6I2V189_9FIRM</name>
<dbReference type="InterPro" id="IPR019301">
    <property type="entry name" value="Flagellar_prot_FlgJ_N"/>
</dbReference>
<reference evidence="3 4" key="1">
    <citation type="submission" date="2019-08" db="EMBL/GenBank/DDBJ databases">
        <title>In-depth cultivation of the pig gut microbiome towards novel bacterial diversity and tailored functional studies.</title>
        <authorList>
            <person name="Wylensek D."/>
            <person name="Hitch T.C.A."/>
            <person name="Clavel T."/>
        </authorList>
    </citation>
    <scope>NUCLEOTIDE SEQUENCE [LARGE SCALE GENOMIC DNA]</scope>
    <source>
        <strain evidence="4">WCA-380-WT-3B3</strain>
    </source>
</reference>
<evidence type="ECO:0000256" key="1">
    <source>
        <dbReference type="SAM" id="MobiDB-lite"/>
    </source>
</evidence>
<keyword evidence="4" id="KW-1185">Reference proteome</keyword>
<dbReference type="AlphaFoldDB" id="A0A6I2V189"/>
<proteinExistence type="predicted"/>
<dbReference type="Proteomes" id="UP000430222">
    <property type="component" value="Unassembled WGS sequence"/>
</dbReference>
<accession>A0A6I2V189</accession>
<feature type="region of interest" description="Disordered" evidence="1">
    <location>
        <begin position="130"/>
        <end position="151"/>
    </location>
</feature>
<gene>
    <name evidence="3" type="ORF">FYJ78_11160</name>
</gene>
<evidence type="ECO:0000313" key="3">
    <source>
        <dbReference type="EMBL" id="MSV25711.1"/>
    </source>
</evidence>
<sequence length="151" mass="16516">MGWNEQSGNAAGYESARAAAESKQFESVLKEMQNKAAAAGKPAPLIDKEAAAKQDKELREACRGFEAMFLSMMYKQMRATVPEDSLFGESNARQIFEDMRDSELMKQAAESGGVGLADMMYRQLSPQVLSRESAQQQAAQKARQAAAAVKK</sequence>
<organism evidence="3 4">
    <name type="scientific">Selenomonas montiformis</name>
    <dbReference type="NCBI Taxonomy" id="2652285"/>
    <lineage>
        <taxon>Bacteria</taxon>
        <taxon>Bacillati</taxon>
        <taxon>Bacillota</taxon>
        <taxon>Negativicutes</taxon>
        <taxon>Selenomonadales</taxon>
        <taxon>Selenomonadaceae</taxon>
        <taxon>Selenomonas</taxon>
    </lineage>
</organism>
<comment type="caution">
    <text evidence="3">The sequence shown here is derived from an EMBL/GenBank/DDBJ whole genome shotgun (WGS) entry which is preliminary data.</text>
</comment>
<dbReference type="Pfam" id="PF10135">
    <property type="entry name" value="Rod-binding"/>
    <property type="match status" value="1"/>
</dbReference>
<evidence type="ECO:0000259" key="2">
    <source>
        <dbReference type="Pfam" id="PF10135"/>
    </source>
</evidence>
<protein>
    <submittedName>
        <fullName evidence="3">Peptidase</fullName>
    </submittedName>
</protein>
<feature type="domain" description="Flagellar protein FlgJ N-terminal" evidence="2">
    <location>
        <begin position="75"/>
        <end position="123"/>
    </location>
</feature>
<dbReference type="EMBL" id="VUNL01000014">
    <property type="protein sequence ID" value="MSV25711.1"/>
    <property type="molecule type" value="Genomic_DNA"/>
</dbReference>
<feature type="compositionally biased region" description="Low complexity" evidence="1">
    <location>
        <begin position="134"/>
        <end position="151"/>
    </location>
</feature>